<dbReference type="InterPro" id="IPR039708">
    <property type="entry name" value="MT1774/Rv1733c-like"/>
</dbReference>
<dbReference type="PANTHER" id="PTHR42305">
    <property type="entry name" value="MEMBRANE PROTEIN RV1733C-RELATED"/>
    <property type="match status" value="1"/>
</dbReference>
<keyword evidence="2" id="KW-1185">Reference proteome</keyword>
<organism evidence="1 2">
    <name type="scientific">Streptomyces orinoci</name>
    <name type="common">Streptoverticillium orinoci</name>
    <dbReference type="NCBI Taxonomy" id="67339"/>
    <lineage>
        <taxon>Bacteria</taxon>
        <taxon>Bacillati</taxon>
        <taxon>Actinomycetota</taxon>
        <taxon>Actinomycetes</taxon>
        <taxon>Kitasatosporales</taxon>
        <taxon>Streptomycetaceae</taxon>
        <taxon>Streptomyces</taxon>
    </lineage>
</organism>
<evidence type="ECO:0000313" key="2">
    <source>
        <dbReference type="Proteomes" id="UP001552594"/>
    </source>
</evidence>
<name>A0ABV3K0G9_STRON</name>
<sequence>MRARSWGWLGRLLRRPAWRWRRNPLRRRSDVVEAWLGLVAVVLMLVAGPVAGWASGSLAHGALRHMVRQQRLHRHQVEAVLLKVLPGRPMDTDPQADGRREGHHRVIARWPGPDGTLHTGVVPVHGTAAAGKRFSMWTDDQGGAAGRPLDGATAQVHSVLAGVGAAAATAGVIQGARVLAVRRLVRRRYARWDRDWEQARHTWGRADAGS</sequence>
<evidence type="ECO:0000313" key="1">
    <source>
        <dbReference type="EMBL" id="MEV5508515.1"/>
    </source>
</evidence>
<dbReference type="EMBL" id="JBFAUK010000014">
    <property type="protein sequence ID" value="MEV5508515.1"/>
    <property type="molecule type" value="Genomic_DNA"/>
</dbReference>
<accession>A0ABV3K0G9</accession>
<proteinExistence type="predicted"/>
<gene>
    <name evidence="1" type="ORF">AB0L16_18920</name>
</gene>
<protein>
    <submittedName>
        <fullName evidence="1">Uncharacterized protein</fullName>
    </submittedName>
</protein>
<dbReference type="PANTHER" id="PTHR42305:SF1">
    <property type="entry name" value="MEMBRANE PROTEIN RV1733C-RELATED"/>
    <property type="match status" value="1"/>
</dbReference>
<dbReference type="RefSeq" id="WP_241560884.1">
    <property type="nucleotide sequence ID" value="NZ_JBFAUK010000014.1"/>
</dbReference>
<dbReference type="Proteomes" id="UP001552594">
    <property type="component" value="Unassembled WGS sequence"/>
</dbReference>
<reference evidence="1 2" key="1">
    <citation type="submission" date="2024-06" db="EMBL/GenBank/DDBJ databases">
        <title>The Natural Products Discovery Center: Release of the First 8490 Sequenced Strains for Exploring Actinobacteria Biosynthetic Diversity.</title>
        <authorList>
            <person name="Kalkreuter E."/>
            <person name="Kautsar S.A."/>
            <person name="Yang D."/>
            <person name="Bader C.D."/>
            <person name="Teijaro C.N."/>
            <person name="Fluegel L."/>
            <person name="Davis C.M."/>
            <person name="Simpson J.R."/>
            <person name="Lauterbach L."/>
            <person name="Steele A.D."/>
            <person name="Gui C."/>
            <person name="Meng S."/>
            <person name="Li G."/>
            <person name="Viehrig K."/>
            <person name="Ye F."/>
            <person name="Su P."/>
            <person name="Kiefer A.F."/>
            <person name="Nichols A."/>
            <person name="Cepeda A.J."/>
            <person name="Yan W."/>
            <person name="Fan B."/>
            <person name="Jiang Y."/>
            <person name="Adhikari A."/>
            <person name="Zheng C.-J."/>
            <person name="Schuster L."/>
            <person name="Cowan T.M."/>
            <person name="Smanski M.J."/>
            <person name="Chevrette M.G."/>
            <person name="De Carvalho L.P.S."/>
            <person name="Shen B."/>
        </authorList>
    </citation>
    <scope>NUCLEOTIDE SEQUENCE [LARGE SCALE GENOMIC DNA]</scope>
    <source>
        <strain evidence="1 2">NPDC052347</strain>
    </source>
</reference>
<comment type="caution">
    <text evidence="1">The sequence shown here is derived from an EMBL/GenBank/DDBJ whole genome shotgun (WGS) entry which is preliminary data.</text>
</comment>